<dbReference type="Gene3D" id="3.40.50.720">
    <property type="entry name" value="NAD(P)-binding Rossmann-like Domain"/>
    <property type="match status" value="1"/>
</dbReference>
<dbReference type="PROSITE" id="PS00061">
    <property type="entry name" value="ADH_SHORT"/>
    <property type="match status" value="1"/>
</dbReference>
<comment type="similarity">
    <text evidence="1 3">Belongs to the short-chain dehydrogenases/reductases (SDR) family.</text>
</comment>
<dbReference type="PANTHER" id="PTHR44196:SF1">
    <property type="entry name" value="DEHYDROGENASE_REDUCTASE SDR FAMILY MEMBER 7B"/>
    <property type="match status" value="1"/>
</dbReference>
<keyword evidence="2" id="KW-0560">Oxidoreductase</keyword>
<dbReference type="SUPFAM" id="SSF51735">
    <property type="entry name" value="NAD(P)-binding Rossmann-fold domains"/>
    <property type="match status" value="1"/>
</dbReference>
<evidence type="ECO:0000256" key="3">
    <source>
        <dbReference type="RuleBase" id="RU000363"/>
    </source>
</evidence>
<dbReference type="Proteomes" id="UP000248014">
    <property type="component" value="Unassembled WGS sequence"/>
</dbReference>
<evidence type="ECO:0000256" key="1">
    <source>
        <dbReference type="ARBA" id="ARBA00006484"/>
    </source>
</evidence>
<sequence length="274" mass="28489">MEYTDKVIWITGASSGIGEALAEAFAARGAAMILSGRRTDALQAVADRLPTESLILPFETTDQAALPGIVEQAIAWKGAVDGLVNNAGISQRALAVDSALAVYDRIIAVDLLAPIWLTQLLLPHMTARKSGMIIGISSVAGRAGVPLRTAYCAAKHGLIGYLDALRAETEAHYGLKVHTVLPGSIRTAVSANALAGDGSSFGHTDSAIANGMDPAECASRILAGIDAGEPEILVAEGMEDMIAKLRMSDPLKVFELVGSIGAQMAAKRDEEKAG</sequence>
<dbReference type="InterPro" id="IPR020904">
    <property type="entry name" value="Sc_DH/Rdtase_CS"/>
</dbReference>
<keyword evidence="5" id="KW-1185">Reference proteome</keyword>
<comment type="caution">
    <text evidence="4">The sequence shown here is derived from an EMBL/GenBank/DDBJ whole genome shotgun (WGS) entry which is preliminary data.</text>
</comment>
<dbReference type="GO" id="GO:0016020">
    <property type="term" value="C:membrane"/>
    <property type="evidence" value="ECO:0007669"/>
    <property type="project" value="TreeGrafter"/>
</dbReference>
<dbReference type="PRINTS" id="PR00081">
    <property type="entry name" value="GDHRDH"/>
</dbReference>
<gene>
    <name evidence="4" type="ORF">C7451_11090</name>
</gene>
<dbReference type="GO" id="GO:0016491">
    <property type="term" value="F:oxidoreductase activity"/>
    <property type="evidence" value="ECO:0007669"/>
    <property type="project" value="UniProtKB-KW"/>
</dbReference>
<dbReference type="PANTHER" id="PTHR44196">
    <property type="entry name" value="DEHYDROGENASE/REDUCTASE SDR FAMILY MEMBER 7B"/>
    <property type="match status" value="1"/>
</dbReference>
<evidence type="ECO:0000313" key="4">
    <source>
        <dbReference type="EMBL" id="PXW73363.1"/>
    </source>
</evidence>
<dbReference type="PRINTS" id="PR00080">
    <property type="entry name" value="SDRFAMILY"/>
</dbReference>
<dbReference type="RefSeq" id="WP_110299503.1">
    <property type="nucleotide sequence ID" value="NZ_QJJM01000010.1"/>
</dbReference>
<dbReference type="EMBL" id="QJJM01000010">
    <property type="protein sequence ID" value="PXW73363.1"/>
    <property type="molecule type" value="Genomic_DNA"/>
</dbReference>
<reference evidence="4 5" key="1">
    <citation type="submission" date="2018-05" db="EMBL/GenBank/DDBJ databases">
        <title>Genomic Encyclopedia of Type Strains, Phase IV (KMG-IV): sequencing the most valuable type-strain genomes for metagenomic binning, comparative biology and taxonomic classification.</title>
        <authorList>
            <person name="Goeker M."/>
        </authorList>
    </citation>
    <scope>NUCLEOTIDE SEQUENCE [LARGE SCALE GENOMIC DNA]</scope>
    <source>
        <strain evidence="4 5">DSM 3183</strain>
    </source>
</reference>
<organism evidence="4 5">
    <name type="scientific">Blastomonas natatoria</name>
    <dbReference type="NCBI Taxonomy" id="34015"/>
    <lineage>
        <taxon>Bacteria</taxon>
        <taxon>Pseudomonadati</taxon>
        <taxon>Pseudomonadota</taxon>
        <taxon>Alphaproteobacteria</taxon>
        <taxon>Sphingomonadales</taxon>
        <taxon>Sphingomonadaceae</taxon>
        <taxon>Blastomonas</taxon>
    </lineage>
</organism>
<accession>A0A2V3UVE4</accession>
<dbReference type="InterPro" id="IPR002347">
    <property type="entry name" value="SDR_fam"/>
</dbReference>
<evidence type="ECO:0000256" key="2">
    <source>
        <dbReference type="ARBA" id="ARBA00023002"/>
    </source>
</evidence>
<evidence type="ECO:0000313" key="5">
    <source>
        <dbReference type="Proteomes" id="UP000248014"/>
    </source>
</evidence>
<dbReference type="InterPro" id="IPR036291">
    <property type="entry name" value="NAD(P)-bd_dom_sf"/>
</dbReference>
<dbReference type="OrthoDB" id="9793825at2"/>
<name>A0A2V3UVE4_9SPHN</name>
<proteinExistence type="inferred from homology"/>
<protein>
    <submittedName>
        <fullName evidence="4">Short-subunit dehydrogenase</fullName>
    </submittedName>
</protein>
<dbReference type="AlphaFoldDB" id="A0A2V3UVE4"/>
<dbReference type="Pfam" id="PF00106">
    <property type="entry name" value="adh_short"/>
    <property type="match status" value="1"/>
</dbReference>